<feature type="transmembrane region" description="Helical" evidence="9">
    <location>
        <begin position="340"/>
        <end position="359"/>
    </location>
</feature>
<proteinExistence type="inferred from homology"/>
<evidence type="ECO:0000256" key="3">
    <source>
        <dbReference type="ARBA" id="ARBA00022475"/>
    </source>
</evidence>
<name>A0A3R7H4R7_9BURK</name>
<comment type="similarity">
    <text evidence="8">Belongs to the TsuA/YedE (TC 9.B.102) family.</text>
</comment>
<comment type="caution">
    <text evidence="10">The sequence shown here is derived from an EMBL/GenBank/DDBJ whole genome shotgun (WGS) entry which is preliminary data.</text>
</comment>
<dbReference type="PANTHER" id="PTHR30574:SF1">
    <property type="entry name" value="SULPHUR TRANSPORT DOMAIN-CONTAINING PROTEIN"/>
    <property type="match status" value="1"/>
</dbReference>
<feature type="transmembrane region" description="Helical" evidence="9">
    <location>
        <begin position="95"/>
        <end position="120"/>
    </location>
</feature>
<evidence type="ECO:0000256" key="9">
    <source>
        <dbReference type="SAM" id="Phobius"/>
    </source>
</evidence>
<keyword evidence="4" id="KW-0997">Cell inner membrane</keyword>
<dbReference type="EMBL" id="NKDB02000001">
    <property type="protein sequence ID" value="RKJ99413.1"/>
    <property type="molecule type" value="Genomic_DNA"/>
</dbReference>
<dbReference type="RefSeq" id="WP_094436258.1">
    <property type="nucleotide sequence ID" value="NZ_NKDB02000001.1"/>
</dbReference>
<evidence type="ECO:0000256" key="2">
    <source>
        <dbReference type="ARBA" id="ARBA00022448"/>
    </source>
</evidence>
<dbReference type="GO" id="GO:0005886">
    <property type="term" value="C:plasma membrane"/>
    <property type="evidence" value="ECO:0007669"/>
    <property type="project" value="UniProtKB-SubCell"/>
</dbReference>
<keyword evidence="6 9" id="KW-1133">Transmembrane helix</keyword>
<protein>
    <submittedName>
        <fullName evidence="10">YeeE/YedE family protein</fullName>
    </submittedName>
</protein>
<evidence type="ECO:0000256" key="7">
    <source>
        <dbReference type="ARBA" id="ARBA00023136"/>
    </source>
</evidence>
<dbReference type="Pfam" id="PF04143">
    <property type="entry name" value="Sulf_transp"/>
    <property type="match status" value="1"/>
</dbReference>
<dbReference type="Proteomes" id="UP000216225">
    <property type="component" value="Unassembled WGS sequence"/>
</dbReference>
<feature type="transmembrane region" description="Helical" evidence="9">
    <location>
        <begin position="171"/>
        <end position="189"/>
    </location>
</feature>
<sequence length="365" mass="37893">MKRLPLAAVLAVFTGWLLWSVSARQAALFAVGLGLGAVLAGQRFGFTTGWRMLIEDKDASGVMGQILLLALAAALAMPLLGHYPELTAALGPPSVSLLVGAFVFGLCMQIADGCGSGTLYKAGLGIPMNAAILPLFALGSFLGSVHLGFWLDLGRAQPVGLVGQFGWERALLITLAALAAVAAAVRWYAGRAGAAAGKAPRPLVVRRWMVGAVLLALLATLNLVIAGQPWGVVYGFGLWAAKLAQASGAADLANNWFWSQPGNAARLHETVLMDVTSITNIGILGGALWVSAGKPSNARPLNGTQWAVALIAGLALGYSSRLAFGCNVGAMLSGISTGSIHGWIWVPLAFAGTIFGLRIRRHFGF</sequence>
<evidence type="ECO:0000313" key="10">
    <source>
        <dbReference type="EMBL" id="RKJ99413.1"/>
    </source>
</evidence>
<evidence type="ECO:0000313" key="11">
    <source>
        <dbReference type="Proteomes" id="UP000216225"/>
    </source>
</evidence>
<feature type="transmembrane region" description="Helical" evidence="9">
    <location>
        <begin position="271"/>
        <end position="291"/>
    </location>
</feature>
<evidence type="ECO:0000256" key="5">
    <source>
        <dbReference type="ARBA" id="ARBA00022692"/>
    </source>
</evidence>
<organism evidence="10 11">
    <name type="scientific">Alicycliphilus denitrificans</name>
    <dbReference type="NCBI Taxonomy" id="179636"/>
    <lineage>
        <taxon>Bacteria</taxon>
        <taxon>Pseudomonadati</taxon>
        <taxon>Pseudomonadota</taxon>
        <taxon>Betaproteobacteria</taxon>
        <taxon>Burkholderiales</taxon>
        <taxon>Comamonadaceae</taxon>
        <taxon>Alicycliphilus</taxon>
    </lineage>
</organism>
<feature type="transmembrane region" description="Helical" evidence="9">
    <location>
        <begin position="132"/>
        <end position="151"/>
    </location>
</feature>
<comment type="subcellular location">
    <subcellularLocation>
        <location evidence="1">Cell inner membrane</location>
        <topology evidence="1">Multi-pass membrane protein</topology>
    </subcellularLocation>
</comment>
<feature type="transmembrane region" description="Helical" evidence="9">
    <location>
        <begin position="210"/>
        <end position="230"/>
    </location>
</feature>
<keyword evidence="5 9" id="KW-0812">Transmembrane</keyword>
<dbReference type="InterPro" id="IPR007272">
    <property type="entry name" value="Sulf_transp_TsuA/YedE"/>
</dbReference>
<evidence type="ECO:0000256" key="4">
    <source>
        <dbReference type="ARBA" id="ARBA00022519"/>
    </source>
</evidence>
<reference evidence="10 11" key="1">
    <citation type="submission" date="2018-09" db="EMBL/GenBank/DDBJ databases">
        <title>Genome comparison of Alicycliphilus sp. BQ1, a polyurethanolytic bacterium, with its closest phylogenetic relatives Alicycliphilus denitrificans BC and K601, unable to attack polyurethane.</title>
        <authorList>
            <person name="Loza-Tavera H."/>
            <person name="Lozano L."/>
            <person name="Cevallos M."/>
            <person name="Maya-Lucas O."/>
            <person name="Garcia-Mena J."/>
            <person name="Hernandez J."/>
        </authorList>
    </citation>
    <scope>NUCLEOTIDE SEQUENCE [LARGE SCALE GENOMIC DNA]</scope>
    <source>
        <strain evidence="10 11">BQ1</strain>
    </source>
</reference>
<accession>A0A3R7H4R7</accession>
<gene>
    <name evidence="10" type="ORF">CE154_006660</name>
</gene>
<evidence type="ECO:0000256" key="1">
    <source>
        <dbReference type="ARBA" id="ARBA00004429"/>
    </source>
</evidence>
<keyword evidence="3" id="KW-1003">Cell membrane</keyword>
<keyword evidence="7 9" id="KW-0472">Membrane</keyword>
<feature type="transmembrane region" description="Helical" evidence="9">
    <location>
        <begin position="303"/>
        <end position="320"/>
    </location>
</feature>
<evidence type="ECO:0000256" key="8">
    <source>
        <dbReference type="ARBA" id="ARBA00035655"/>
    </source>
</evidence>
<keyword evidence="2" id="KW-0813">Transport</keyword>
<feature type="transmembrane region" description="Helical" evidence="9">
    <location>
        <begin position="66"/>
        <end position="83"/>
    </location>
</feature>
<evidence type="ECO:0000256" key="6">
    <source>
        <dbReference type="ARBA" id="ARBA00022989"/>
    </source>
</evidence>
<feature type="transmembrane region" description="Helical" evidence="9">
    <location>
        <begin position="33"/>
        <end position="54"/>
    </location>
</feature>
<dbReference type="PANTHER" id="PTHR30574">
    <property type="entry name" value="INNER MEMBRANE PROTEIN YEDE"/>
    <property type="match status" value="1"/>
</dbReference>
<dbReference type="AlphaFoldDB" id="A0A3R7H4R7"/>